<dbReference type="PANTHER" id="PTHR43594">
    <property type="entry name" value="QUERCETIN 2,3-DIOXYGENASE"/>
    <property type="match status" value="1"/>
</dbReference>
<dbReference type="Pfam" id="PF02678">
    <property type="entry name" value="Pirin"/>
    <property type="match status" value="1"/>
</dbReference>
<evidence type="ECO:0000259" key="5">
    <source>
        <dbReference type="Pfam" id="PF05726"/>
    </source>
</evidence>
<protein>
    <submittedName>
        <fullName evidence="6">Quercetin 2,3-dioxygenase</fullName>
    </submittedName>
</protein>
<comment type="similarity">
    <text evidence="1 3">Belongs to the pirin family.</text>
</comment>
<dbReference type="CDD" id="cd02909">
    <property type="entry name" value="cupin_pirin_N"/>
    <property type="match status" value="1"/>
</dbReference>
<dbReference type="InterPro" id="IPR012093">
    <property type="entry name" value="Pirin"/>
</dbReference>
<dbReference type="InterPro" id="IPR003829">
    <property type="entry name" value="Pirin_N_dom"/>
</dbReference>
<evidence type="ECO:0000259" key="4">
    <source>
        <dbReference type="Pfam" id="PF02678"/>
    </source>
</evidence>
<accession>A0A193LFV2</accession>
<feature type="binding site" evidence="2">
    <location>
        <position position="61"/>
    </location>
    <ligand>
        <name>Fe cation</name>
        <dbReference type="ChEBI" id="CHEBI:24875"/>
    </ligand>
</feature>
<feature type="domain" description="Pirin C-terminal" evidence="5">
    <location>
        <begin position="182"/>
        <end position="284"/>
    </location>
</feature>
<dbReference type="OrthoDB" id="9780903at2"/>
<keyword evidence="6" id="KW-0560">Oxidoreductase</keyword>
<dbReference type="PANTHER" id="PTHR43594:SF1">
    <property type="entry name" value="QUERCETIN 2,3-DIOXYGENASE PA2418-RELATED"/>
    <property type="match status" value="1"/>
</dbReference>
<keyword evidence="7" id="KW-1185">Reference proteome</keyword>
<dbReference type="InterPro" id="IPR011051">
    <property type="entry name" value="RmlC_Cupin_sf"/>
</dbReference>
<evidence type="ECO:0000313" key="6">
    <source>
        <dbReference type="EMBL" id="ANO51382.1"/>
    </source>
</evidence>
<feature type="binding site" evidence="2">
    <location>
        <position position="63"/>
    </location>
    <ligand>
        <name>Fe cation</name>
        <dbReference type="ChEBI" id="CHEBI:24875"/>
    </ligand>
</feature>
<dbReference type="InterPro" id="IPR008778">
    <property type="entry name" value="Pirin_C_dom"/>
</dbReference>
<gene>
    <name evidence="6" type="ORF">BA177_09380</name>
</gene>
<evidence type="ECO:0000256" key="3">
    <source>
        <dbReference type="RuleBase" id="RU003457"/>
    </source>
</evidence>
<dbReference type="InterPro" id="IPR053186">
    <property type="entry name" value="QDO-related"/>
</dbReference>
<dbReference type="PIRSF" id="PIRSF006232">
    <property type="entry name" value="Pirin"/>
    <property type="match status" value="1"/>
</dbReference>
<dbReference type="KEGG" id="woc:BA177_09380"/>
<dbReference type="RefSeq" id="WP_068615667.1">
    <property type="nucleotide sequence ID" value="NZ_CP016268.1"/>
</dbReference>
<keyword evidence="6" id="KW-0223">Dioxygenase</keyword>
<dbReference type="Gene3D" id="2.60.120.10">
    <property type="entry name" value="Jelly Rolls"/>
    <property type="match status" value="2"/>
</dbReference>
<proteinExistence type="inferred from homology"/>
<dbReference type="GO" id="GO:0046872">
    <property type="term" value="F:metal ion binding"/>
    <property type="evidence" value="ECO:0007669"/>
    <property type="project" value="UniProtKB-KW"/>
</dbReference>
<keyword evidence="2" id="KW-0479">Metal-binding</keyword>
<feature type="domain" description="Pirin N-terminal" evidence="4">
    <location>
        <begin position="21"/>
        <end position="127"/>
    </location>
</feature>
<dbReference type="Proteomes" id="UP000092695">
    <property type="component" value="Chromosome"/>
</dbReference>
<evidence type="ECO:0000313" key="7">
    <source>
        <dbReference type="Proteomes" id="UP000092695"/>
    </source>
</evidence>
<dbReference type="EMBL" id="CP016268">
    <property type="protein sequence ID" value="ANO51382.1"/>
    <property type="molecule type" value="Genomic_DNA"/>
</dbReference>
<dbReference type="CDD" id="cd02247">
    <property type="entry name" value="cupin_pirin_C"/>
    <property type="match status" value="1"/>
</dbReference>
<dbReference type="Pfam" id="PF05726">
    <property type="entry name" value="Pirin_C"/>
    <property type="match status" value="1"/>
</dbReference>
<feature type="binding site" evidence="2">
    <location>
        <position position="107"/>
    </location>
    <ligand>
        <name>Fe cation</name>
        <dbReference type="ChEBI" id="CHEBI:24875"/>
    </ligand>
</feature>
<name>A0A193LFV2_9GAMM</name>
<dbReference type="STRING" id="1548547.BA177_09380"/>
<dbReference type="GO" id="GO:0051213">
    <property type="term" value="F:dioxygenase activity"/>
    <property type="evidence" value="ECO:0007669"/>
    <property type="project" value="UniProtKB-KW"/>
</dbReference>
<feature type="binding site" evidence="2">
    <location>
        <position position="105"/>
    </location>
    <ligand>
        <name>Fe cation</name>
        <dbReference type="ChEBI" id="CHEBI:24875"/>
    </ligand>
</feature>
<dbReference type="SUPFAM" id="SSF51182">
    <property type="entry name" value="RmlC-like cupins"/>
    <property type="match status" value="1"/>
</dbReference>
<sequence length="299" mass="32332">MKKILGVYSAPRQHWVGDGFPVRSLFSYNSHGEHVSPFLLLDYAGPMKFDPASQPRGVGEHPHRGFETVTIVYEGEVAHRDSSGAGGTIKPGDVQWMTAASGILHDEFHSPAFTQQGGTLEMVQLWVNLPAKDKMSPPKYQAIQERQIPTVALANGAGKVRVIAGEFAGKKGPAETFTPLDVWDMRLNAGGSVDVQFVEGRTLMLVVLRGNVTINGDETAREAQLVMLDRHGSGITIDAETDSTLLVLSGEPIEEPIAGYGPFVMNTEAEIRQAISDFNRGQFGQLGRPAPSREAPATV</sequence>
<evidence type="ECO:0000256" key="2">
    <source>
        <dbReference type="PIRSR" id="PIRSR006232-1"/>
    </source>
</evidence>
<dbReference type="AlphaFoldDB" id="A0A193LFV2"/>
<dbReference type="InterPro" id="IPR014710">
    <property type="entry name" value="RmlC-like_jellyroll"/>
</dbReference>
<keyword evidence="2" id="KW-0408">Iron</keyword>
<reference evidence="6 7" key="1">
    <citation type="submission" date="2016-06" db="EMBL/GenBank/DDBJ databases">
        <title>Complete genome sequence of a deep-branching marine Gamma Proteobacterium Woeseia oceani type strain XK5.</title>
        <authorList>
            <person name="Mu D."/>
            <person name="Du Z."/>
        </authorList>
    </citation>
    <scope>NUCLEOTIDE SEQUENCE [LARGE SCALE GENOMIC DNA]</scope>
    <source>
        <strain evidence="6 7">XK5</strain>
    </source>
</reference>
<evidence type="ECO:0000256" key="1">
    <source>
        <dbReference type="ARBA" id="ARBA00008416"/>
    </source>
</evidence>
<comment type="cofactor">
    <cofactor evidence="2">
        <name>Fe cation</name>
        <dbReference type="ChEBI" id="CHEBI:24875"/>
    </cofactor>
    <text evidence="2">Binds 1 Fe cation per subunit.</text>
</comment>
<organism evidence="6 7">
    <name type="scientific">Woeseia oceani</name>
    <dbReference type="NCBI Taxonomy" id="1548547"/>
    <lineage>
        <taxon>Bacteria</taxon>
        <taxon>Pseudomonadati</taxon>
        <taxon>Pseudomonadota</taxon>
        <taxon>Gammaproteobacteria</taxon>
        <taxon>Woeseiales</taxon>
        <taxon>Woeseiaceae</taxon>
        <taxon>Woeseia</taxon>
    </lineage>
</organism>